<proteinExistence type="predicted"/>
<reference evidence="1" key="1">
    <citation type="journal article" date="2014" name="Nat. Commun.">
        <title>The tobacco genome sequence and its comparison with those of tomato and potato.</title>
        <authorList>
            <person name="Sierro N."/>
            <person name="Battey J.N."/>
            <person name="Ouadi S."/>
            <person name="Bakaher N."/>
            <person name="Bovet L."/>
            <person name="Willig A."/>
            <person name="Goepfert S."/>
            <person name="Peitsch M.C."/>
            <person name="Ivanov N.V."/>
        </authorList>
    </citation>
    <scope>NUCLEOTIDE SEQUENCE [LARGE SCALE GENOMIC DNA]</scope>
</reference>
<dbReference type="RefSeq" id="XP_075074517.1">
    <property type="nucleotide sequence ID" value="XM_075218416.1"/>
</dbReference>
<evidence type="ECO:0000313" key="2">
    <source>
        <dbReference type="RefSeq" id="XP_075074517.1"/>
    </source>
</evidence>
<protein>
    <submittedName>
        <fullName evidence="2">F-box/kelch-repeat protein At1g15680</fullName>
    </submittedName>
</protein>
<sequence>MPRMLSNFTLPCHALDDEQTETKVLLLTPHELSLNNLDNLLDELLIEIIVRLPSKDAIRCKTVCKRWCSLISVSILDHHHLVFKRCQWCITIEHCFPRQQSRGFIDLSFLPFPKSDMLLLVTSADLMLCCQDNKDLSCSINFYVVNMLTEQWIALPPAPPGLLVDSTVTGFICKPDYKSNPNTSFRFRIVRIPDGNSKTPSFEILVYKGLLHWLNGDGIFVYDPFCDPQRFSRVNDLPDKLSGTDCYGVSEDHLCVARLTGKHDPDRRKNPSVSVWELENYNMGRWCLRHKIYLRQLSFIGTSLEMYYWNIRSLNCHVRILTFHPADGNILYLAIGFHTIRCDMKKEVVLDCTKEDPHIL</sequence>
<dbReference type="Proteomes" id="UP000790787">
    <property type="component" value="Chromosome 7"/>
</dbReference>
<evidence type="ECO:0000313" key="1">
    <source>
        <dbReference type="Proteomes" id="UP000790787"/>
    </source>
</evidence>
<keyword evidence="1" id="KW-1185">Reference proteome</keyword>
<name>A0AC58RP51_TOBAC</name>
<gene>
    <name evidence="2" type="primary">LOC142162105</name>
</gene>
<organism evidence="1 2">
    <name type="scientific">Nicotiana tabacum</name>
    <name type="common">Common tobacco</name>
    <dbReference type="NCBI Taxonomy" id="4097"/>
    <lineage>
        <taxon>Eukaryota</taxon>
        <taxon>Viridiplantae</taxon>
        <taxon>Streptophyta</taxon>
        <taxon>Embryophyta</taxon>
        <taxon>Tracheophyta</taxon>
        <taxon>Spermatophyta</taxon>
        <taxon>Magnoliopsida</taxon>
        <taxon>eudicotyledons</taxon>
        <taxon>Gunneridae</taxon>
        <taxon>Pentapetalae</taxon>
        <taxon>asterids</taxon>
        <taxon>lamiids</taxon>
        <taxon>Solanales</taxon>
        <taxon>Solanaceae</taxon>
        <taxon>Nicotianoideae</taxon>
        <taxon>Nicotianeae</taxon>
        <taxon>Nicotiana</taxon>
    </lineage>
</organism>
<reference evidence="2" key="2">
    <citation type="submission" date="2025-08" db="UniProtKB">
        <authorList>
            <consortium name="RefSeq"/>
        </authorList>
    </citation>
    <scope>IDENTIFICATION</scope>
    <source>
        <tissue evidence="2">Leaf</tissue>
    </source>
</reference>
<accession>A0AC58RP51</accession>